<dbReference type="PROSITE" id="PS50011">
    <property type="entry name" value="PROTEIN_KINASE_DOM"/>
    <property type="match status" value="1"/>
</dbReference>
<dbReference type="PANTHER" id="PTHR44167">
    <property type="entry name" value="OVARIAN-SPECIFIC SERINE/THREONINE-PROTEIN KINASE LOK-RELATED"/>
    <property type="match status" value="1"/>
</dbReference>
<keyword evidence="3" id="KW-1185">Reference proteome</keyword>
<reference evidence="2 3" key="1">
    <citation type="journal article" date="2019" name="Nat. Ecol. Evol.">
        <title>Megaphylogeny resolves global patterns of mushroom evolution.</title>
        <authorList>
            <person name="Varga T."/>
            <person name="Krizsan K."/>
            <person name="Foldi C."/>
            <person name="Dima B."/>
            <person name="Sanchez-Garcia M."/>
            <person name="Sanchez-Ramirez S."/>
            <person name="Szollosi G.J."/>
            <person name="Szarkandi J.G."/>
            <person name="Papp V."/>
            <person name="Albert L."/>
            <person name="Andreopoulos W."/>
            <person name="Angelini C."/>
            <person name="Antonin V."/>
            <person name="Barry K.W."/>
            <person name="Bougher N.L."/>
            <person name="Buchanan P."/>
            <person name="Buyck B."/>
            <person name="Bense V."/>
            <person name="Catcheside P."/>
            <person name="Chovatia M."/>
            <person name="Cooper J."/>
            <person name="Damon W."/>
            <person name="Desjardin D."/>
            <person name="Finy P."/>
            <person name="Geml J."/>
            <person name="Haridas S."/>
            <person name="Hughes K."/>
            <person name="Justo A."/>
            <person name="Karasinski D."/>
            <person name="Kautmanova I."/>
            <person name="Kiss B."/>
            <person name="Kocsube S."/>
            <person name="Kotiranta H."/>
            <person name="LaButti K.M."/>
            <person name="Lechner B.E."/>
            <person name="Liimatainen K."/>
            <person name="Lipzen A."/>
            <person name="Lukacs Z."/>
            <person name="Mihaltcheva S."/>
            <person name="Morgado L.N."/>
            <person name="Niskanen T."/>
            <person name="Noordeloos M.E."/>
            <person name="Ohm R.A."/>
            <person name="Ortiz-Santana B."/>
            <person name="Ovrebo C."/>
            <person name="Racz N."/>
            <person name="Riley R."/>
            <person name="Savchenko A."/>
            <person name="Shiryaev A."/>
            <person name="Soop K."/>
            <person name="Spirin V."/>
            <person name="Szebenyi C."/>
            <person name="Tomsovsky M."/>
            <person name="Tulloss R.E."/>
            <person name="Uehling J."/>
            <person name="Grigoriev I.V."/>
            <person name="Vagvolgyi C."/>
            <person name="Papp T."/>
            <person name="Martin F.M."/>
            <person name="Miettinen O."/>
            <person name="Hibbett D.S."/>
            <person name="Nagy L.G."/>
        </authorList>
    </citation>
    <scope>NUCLEOTIDE SEQUENCE [LARGE SCALE GENOMIC DNA]</scope>
    <source>
        <strain evidence="2 3">CBS 962.96</strain>
    </source>
</reference>
<dbReference type="Proteomes" id="UP000297245">
    <property type="component" value="Unassembled WGS sequence"/>
</dbReference>
<dbReference type="Pfam" id="PF00069">
    <property type="entry name" value="Pkinase"/>
    <property type="match status" value="1"/>
</dbReference>
<gene>
    <name evidence="2" type="ORF">K435DRAFT_724663</name>
</gene>
<dbReference type="InterPro" id="IPR008271">
    <property type="entry name" value="Ser/Thr_kinase_AS"/>
</dbReference>
<dbReference type="SUPFAM" id="SSF56112">
    <property type="entry name" value="Protein kinase-like (PK-like)"/>
    <property type="match status" value="1"/>
</dbReference>
<dbReference type="GO" id="GO:0004674">
    <property type="term" value="F:protein serine/threonine kinase activity"/>
    <property type="evidence" value="ECO:0007669"/>
    <property type="project" value="TreeGrafter"/>
</dbReference>
<dbReference type="EMBL" id="ML179229">
    <property type="protein sequence ID" value="THU94241.1"/>
    <property type="molecule type" value="Genomic_DNA"/>
</dbReference>
<dbReference type="PANTHER" id="PTHR44167:SF24">
    <property type="entry name" value="SERINE_THREONINE-PROTEIN KINASE CHK2"/>
    <property type="match status" value="1"/>
</dbReference>
<name>A0A4S8LXR4_DENBC</name>
<accession>A0A4S8LXR4</accession>
<dbReference type="InterPro" id="IPR011009">
    <property type="entry name" value="Kinase-like_dom_sf"/>
</dbReference>
<dbReference type="GO" id="GO:0005737">
    <property type="term" value="C:cytoplasm"/>
    <property type="evidence" value="ECO:0007669"/>
    <property type="project" value="TreeGrafter"/>
</dbReference>
<dbReference type="InterPro" id="IPR000719">
    <property type="entry name" value="Prot_kinase_dom"/>
</dbReference>
<dbReference type="OrthoDB" id="5987198at2759"/>
<dbReference type="SMART" id="SM00220">
    <property type="entry name" value="S_TKc"/>
    <property type="match status" value="1"/>
</dbReference>
<keyword evidence="2" id="KW-0808">Transferase</keyword>
<evidence type="ECO:0000259" key="1">
    <source>
        <dbReference type="PROSITE" id="PS50011"/>
    </source>
</evidence>
<dbReference type="PROSITE" id="PS00108">
    <property type="entry name" value="PROTEIN_KINASE_ST"/>
    <property type="match status" value="1"/>
</dbReference>
<dbReference type="GO" id="GO:0005524">
    <property type="term" value="F:ATP binding"/>
    <property type="evidence" value="ECO:0007669"/>
    <property type="project" value="InterPro"/>
</dbReference>
<dbReference type="AlphaFoldDB" id="A0A4S8LXR4"/>
<dbReference type="Gene3D" id="1.10.510.10">
    <property type="entry name" value="Transferase(Phosphotransferase) domain 1"/>
    <property type="match status" value="1"/>
</dbReference>
<feature type="domain" description="Protein kinase" evidence="1">
    <location>
        <begin position="53"/>
        <end position="335"/>
    </location>
</feature>
<sequence length="398" mass="46675">MSSEPRFSGDLDDLEAFWRDHASWLKDRGYQLRPRYQPDWKPSWQAKKSRDRDKYEDAQVAWRVGSLMDALRISDGRMVMIKKFRVDDPTNPTRELQISRLLHSGDLSDEDSHNHCVPVYDIFQLPEDDHVYFIVMPFLTRWWPNWHEVPFSTTGEAIAFVRQLFEGVQFLHSRNFAHNDIKHDNIMVDSAPLYSRLMHPTVSDRRYDWRGTATRKSLTRHPVKYYFIDFDLCKHYDPEAGPAREPPGYGGDRSLPEFKTHPDEPCDPFAVDIFRLGNLIRRFVMTTQRINDDMRRAQVNPSLDFMSGLISDMTQDDPVKRPSIKEVISRFDELVKGLNSFKLRSRFWPGFKRLGESAFIRILLMKAPRHFISQVINVLGRYPAIPPTPPPPKNRKAK</sequence>
<keyword evidence="2" id="KW-0418">Kinase</keyword>
<proteinExistence type="predicted"/>
<dbReference type="GO" id="GO:0005634">
    <property type="term" value="C:nucleus"/>
    <property type="evidence" value="ECO:0007669"/>
    <property type="project" value="TreeGrafter"/>
</dbReference>
<protein>
    <submittedName>
        <fullName evidence="2">Kinase-like protein</fullName>
    </submittedName>
</protein>
<evidence type="ECO:0000313" key="2">
    <source>
        <dbReference type="EMBL" id="THU94241.1"/>
    </source>
</evidence>
<dbReference type="GO" id="GO:0044773">
    <property type="term" value="P:mitotic DNA damage checkpoint signaling"/>
    <property type="evidence" value="ECO:0007669"/>
    <property type="project" value="TreeGrafter"/>
</dbReference>
<evidence type="ECO:0000313" key="3">
    <source>
        <dbReference type="Proteomes" id="UP000297245"/>
    </source>
</evidence>
<organism evidence="2 3">
    <name type="scientific">Dendrothele bispora (strain CBS 962.96)</name>
    <dbReference type="NCBI Taxonomy" id="1314807"/>
    <lineage>
        <taxon>Eukaryota</taxon>
        <taxon>Fungi</taxon>
        <taxon>Dikarya</taxon>
        <taxon>Basidiomycota</taxon>
        <taxon>Agaricomycotina</taxon>
        <taxon>Agaricomycetes</taxon>
        <taxon>Agaricomycetidae</taxon>
        <taxon>Agaricales</taxon>
        <taxon>Agaricales incertae sedis</taxon>
        <taxon>Dendrothele</taxon>
    </lineage>
</organism>